<accession>A0A4U1B2J1</accession>
<evidence type="ECO:0000313" key="2">
    <source>
        <dbReference type="EMBL" id="TKB43328.1"/>
    </source>
</evidence>
<organism evidence="2 3">
    <name type="scientific">Thalassotalea mangrovi</name>
    <dbReference type="NCBI Taxonomy" id="2572245"/>
    <lineage>
        <taxon>Bacteria</taxon>
        <taxon>Pseudomonadati</taxon>
        <taxon>Pseudomonadota</taxon>
        <taxon>Gammaproteobacteria</taxon>
        <taxon>Alteromonadales</taxon>
        <taxon>Colwelliaceae</taxon>
        <taxon>Thalassotalea</taxon>
    </lineage>
</organism>
<dbReference type="RefSeq" id="WP_136737107.1">
    <property type="nucleotide sequence ID" value="NZ_SWDB01000039.1"/>
</dbReference>
<dbReference type="InterPro" id="IPR006674">
    <property type="entry name" value="HD_domain"/>
</dbReference>
<reference evidence="2 3" key="1">
    <citation type="submission" date="2019-04" db="EMBL/GenBank/DDBJ databases">
        <title>Thalassotalea guangxiensis sp. nov., isolated from sediment of the coastal wetland.</title>
        <authorList>
            <person name="Zheng S."/>
            <person name="Zhang D."/>
        </authorList>
    </citation>
    <scope>NUCLEOTIDE SEQUENCE [LARGE SCALE GENOMIC DNA]</scope>
    <source>
        <strain evidence="2 3">ZS-4</strain>
    </source>
</reference>
<dbReference type="OrthoDB" id="459260at2"/>
<keyword evidence="3" id="KW-1185">Reference proteome</keyword>
<evidence type="ECO:0000259" key="1">
    <source>
        <dbReference type="Pfam" id="PF01966"/>
    </source>
</evidence>
<dbReference type="EMBL" id="SWDB01000039">
    <property type="protein sequence ID" value="TKB43328.1"/>
    <property type="molecule type" value="Genomic_DNA"/>
</dbReference>
<dbReference type="Gene3D" id="1.10.3210.10">
    <property type="entry name" value="Hypothetical protein af1432"/>
    <property type="match status" value="1"/>
</dbReference>
<evidence type="ECO:0000313" key="3">
    <source>
        <dbReference type="Proteomes" id="UP000307999"/>
    </source>
</evidence>
<name>A0A4U1B2J1_9GAMM</name>
<protein>
    <recommendedName>
        <fullName evidence="1">HD domain-containing protein</fullName>
    </recommendedName>
</protein>
<comment type="caution">
    <text evidence="2">The sequence shown here is derived from an EMBL/GenBank/DDBJ whole genome shotgun (WGS) entry which is preliminary data.</text>
</comment>
<dbReference type="Pfam" id="PF01966">
    <property type="entry name" value="HD"/>
    <property type="match status" value="1"/>
</dbReference>
<dbReference type="Proteomes" id="UP000307999">
    <property type="component" value="Unassembled WGS sequence"/>
</dbReference>
<dbReference type="AlphaFoldDB" id="A0A4U1B2J1"/>
<dbReference type="SUPFAM" id="SSF109604">
    <property type="entry name" value="HD-domain/PDEase-like"/>
    <property type="match status" value="1"/>
</dbReference>
<feature type="domain" description="HD" evidence="1">
    <location>
        <begin position="30"/>
        <end position="108"/>
    </location>
</feature>
<proteinExistence type="predicted"/>
<sequence length="179" mass="21112">MKINRHIDQLDTILSGYEDIIAEDYTGYRNHVYRMVHFCLALRDMDEDEQRKVYIAAAFHDIGIWLQNTVDYIEPSIPPAMQYLQDNQLQHWGDEIARMISEHHKVREYVDETMPLVEVFRRGDLVDFSHGLFRFGIDKAFIDSVQDAFPNAGFHKSLARRAGKWFIKHPFNPLPMMKL</sequence>
<gene>
    <name evidence="2" type="ORF">E8M12_15125</name>
</gene>